<keyword evidence="1" id="KW-1133">Transmembrane helix</keyword>
<name>A0A1B8PIX9_MORNO</name>
<feature type="transmembrane region" description="Helical" evidence="1">
    <location>
        <begin position="246"/>
        <end position="265"/>
    </location>
</feature>
<feature type="transmembrane region" description="Helical" evidence="1">
    <location>
        <begin position="341"/>
        <end position="363"/>
    </location>
</feature>
<organism evidence="2 3">
    <name type="scientific">Moraxella nonliquefaciens</name>
    <dbReference type="NCBI Taxonomy" id="478"/>
    <lineage>
        <taxon>Bacteria</taxon>
        <taxon>Pseudomonadati</taxon>
        <taxon>Pseudomonadota</taxon>
        <taxon>Gammaproteobacteria</taxon>
        <taxon>Moraxellales</taxon>
        <taxon>Moraxellaceae</taxon>
        <taxon>Moraxella</taxon>
    </lineage>
</organism>
<dbReference type="Proteomes" id="UP000092671">
    <property type="component" value="Unassembled WGS sequence"/>
</dbReference>
<accession>A0A1B8PIX9</accession>
<evidence type="ECO:0000313" key="3">
    <source>
        <dbReference type="Proteomes" id="UP000092671"/>
    </source>
</evidence>
<gene>
    <name evidence="2" type="ORF">A9Z60_03810</name>
</gene>
<keyword evidence="1" id="KW-0472">Membrane</keyword>
<sequence>MLSRYTVFFMACALPLLFAHQIAPSMAHELDFWLLWVIAMLVVGLPVLFAEFALSARSGDGVWLGMQKLTREADAKMTWRVFAGLSVLVSLLISATMTARIGTGLHQHLPQFDLGVPSIGLSAGVMVVALILSLLKTRLLGAGVIVVVIGGLISLFDGGLSGGVSVPIITSVSLGEWARAVSLALLSVGVGTGLYWFLSVEMTRQVMGQHNKKPLSGLILPIWLTQLIFGAFALLVGSAFVTPTSFAVTGVGMLFITSFLLYYAIGELKIRLGLIKGISTGIVLAMLLSALPANITLMMLVFISLLTVIILAIFSGFIMKISHLRKTFNFKSEGRYNVWRVLMRIGVPLAIIIALIGWVGQWLQ</sequence>
<feature type="transmembrane region" description="Helical" evidence="1">
    <location>
        <begin position="177"/>
        <end position="198"/>
    </location>
</feature>
<dbReference type="RefSeq" id="WP_066893818.1">
    <property type="nucleotide sequence ID" value="NZ_LZDN01000039.1"/>
</dbReference>
<feature type="transmembrane region" description="Helical" evidence="1">
    <location>
        <begin position="77"/>
        <end position="102"/>
    </location>
</feature>
<reference evidence="2 3" key="1">
    <citation type="submission" date="2016-06" db="EMBL/GenBank/DDBJ databases">
        <title>Draft genome of Moraxella nonliquefaciens CCUG 60284.</title>
        <authorList>
            <person name="Salva-Serra F."/>
            <person name="Engstrom-Jakobsson H."/>
            <person name="Thorell K."/>
            <person name="Gonzales-Siles L."/>
            <person name="Karlsson R."/>
            <person name="Boulund F."/>
            <person name="Engstrand L."/>
            <person name="Kristiansson E."/>
            <person name="Moore E."/>
        </authorList>
    </citation>
    <scope>NUCLEOTIDE SEQUENCE [LARGE SCALE GENOMIC DNA]</scope>
    <source>
        <strain evidence="2 3">CCUG 60284</strain>
    </source>
</reference>
<dbReference type="InterPro" id="IPR037272">
    <property type="entry name" value="SNS_sf"/>
</dbReference>
<keyword evidence="1" id="KW-0812">Transmembrane</keyword>
<comment type="caution">
    <text evidence="2">The sequence shown here is derived from an EMBL/GenBank/DDBJ whole genome shotgun (WGS) entry which is preliminary data.</text>
</comment>
<feature type="transmembrane region" description="Helical" evidence="1">
    <location>
        <begin position="297"/>
        <end position="321"/>
    </location>
</feature>
<dbReference type="SUPFAM" id="SSF161070">
    <property type="entry name" value="SNF-like"/>
    <property type="match status" value="1"/>
</dbReference>
<proteinExistence type="predicted"/>
<feature type="transmembrane region" description="Helical" evidence="1">
    <location>
        <begin position="218"/>
        <end position="240"/>
    </location>
</feature>
<dbReference type="EMBL" id="LZDN01000039">
    <property type="protein sequence ID" value="OBX49536.1"/>
    <property type="molecule type" value="Genomic_DNA"/>
</dbReference>
<feature type="transmembrane region" description="Helical" evidence="1">
    <location>
        <begin position="139"/>
        <end position="157"/>
    </location>
</feature>
<feature type="transmembrane region" description="Helical" evidence="1">
    <location>
        <begin position="37"/>
        <end position="56"/>
    </location>
</feature>
<evidence type="ECO:0000256" key="1">
    <source>
        <dbReference type="SAM" id="Phobius"/>
    </source>
</evidence>
<protein>
    <submittedName>
        <fullName evidence="2">Uncharacterized protein</fullName>
    </submittedName>
</protein>
<dbReference type="OrthoDB" id="6650147at2"/>
<dbReference type="AlphaFoldDB" id="A0A1B8PIX9"/>
<evidence type="ECO:0000313" key="2">
    <source>
        <dbReference type="EMBL" id="OBX49536.1"/>
    </source>
</evidence>
<feature type="transmembrane region" description="Helical" evidence="1">
    <location>
        <begin position="272"/>
        <end position="291"/>
    </location>
</feature>
<feature type="transmembrane region" description="Helical" evidence="1">
    <location>
        <begin position="114"/>
        <end position="132"/>
    </location>
</feature>